<dbReference type="GO" id="GO:0160147">
    <property type="term" value="F:tRNA pseudouridine(38-40) synthase activity"/>
    <property type="evidence" value="ECO:0007669"/>
    <property type="project" value="UniProtKB-EC"/>
</dbReference>
<dbReference type="Gene3D" id="3.30.70.580">
    <property type="entry name" value="Pseudouridine synthase I, catalytic domain, N-terminal subdomain"/>
    <property type="match status" value="1"/>
</dbReference>
<protein>
    <recommendedName>
        <fullName evidence="4">tRNA pseudouridine synthase A</fullName>
        <ecNumber evidence="4">5.4.99.12</ecNumber>
    </recommendedName>
    <alternativeName>
        <fullName evidence="4">tRNA pseudouridine(38-40) synthase</fullName>
    </alternativeName>
    <alternativeName>
        <fullName evidence="4">tRNA pseudouridylate synthase I</fullName>
    </alternativeName>
    <alternativeName>
        <fullName evidence="4">tRNA-uridine isomerase I</fullName>
    </alternativeName>
</protein>
<comment type="caution">
    <text evidence="7">The sequence shown here is derived from an EMBL/GenBank/DDBJ whole genome shotgun (WGS) entry which is preliminary data.</text>
</comment>
<proteinExistence type="inferred from homology"/>
<dbReference type="NCBIfam" id="TIGR00071">
    <property type="entry name" value="hisT_truA"/>
    <property type="match status" value="1"/>
</dbReference>
<dbReference type="InterPro" id="IPR020103">
    <property type="entry name" value="PsdUridine_synth_cat_dom_sf"/>
</dbReference>
<evidence type="ECO:0000313" key="8">
    <source>
        <dbReference type="Proteomes" id="UP001595843"/>
    </source>
</evidence>
<evidence type="ECO:0000256" key="2">
    <source>
        <dbReference type="ARBA" id="ARBA00022694"/>
    </source>
</evidence>
<dbReference type="Pfam" id="PF01416">
    <property type="entry name" value="PseudoU_synth_1"/>
    <property type="match status" value="2"/>
</dbReference>
<feature type="active site" description="Nucleophile" evidence="4">
    <location>
        <position position="52"/>
    </location>
</feature>
<dbReference type="CDD" id="cd02570">
    <property type="entry name" value="PseudoU_synth_EcTruA"/>
    <property type="match status" value="1"/>
</dbReference>
<comment type="subunit">
    <text evidence="4">Homodimer.</text>
</comment>
<dbReference type="Proteomes" id="UP001595843">
    <property type="component" value="Unassembled WGS sequence"/>
</dbReference>
<dbReference type="InterPro" id="IPR020094">
    <property type="entry name" value="TruA/RsuA/RluB/E/F_N"/>
</dbReference>
<dbReference type="PANTHER" id="PTHR11142:SF0">
    <property type="entry name" value="TRNA PSEUDOURIDINE SYNTHASE-LIKE 1"/>
    <property type="match status" value="1"/>
</dbReference>
<evidence type="ECO:0000256" key="5">
    <source>
        <dbReference type="RuleBase" id="RU003792"/>
    </source>
</evidence>
<dbReference type="InterPro" id="IPR001406">
    <property type="entry name" value="PsdUridine_synth_TruA"/>
</dbReference>
<dbReference type="InterPro" id="IPR020095">
    <property type="entry name" value="PsdUridine_synth_TruA_C"/>
</dbReference>
<dbReference type="SUPFAM" id="SSF55120">
    <property type="entry name" value="Pseudouridine synthase"/>
    <property type="match status" value="1"/>
</dbReference>
<dbReference type="InterPro" id="IPR020097">
    <property type="entry name" value="PsdUridine_synth_TruA_a/b_dom"/>
</dbReference>
<evidence type="ECO:0000256" key="1">
    <source>
        <dbReference type="ARBA" id="ARBA00009375"/>
    </source>
</evidence>
<evidence type="ECO:0000256" key="4">
    <source>
        <dbReference type="HAMAP-Rule" id="MF_00171"/>
    </source>
</evidence>
<sequence>MQKVKMTIAYDGTDFAGYQRQPGRRTVQSTLEEALGRITASPVSVTGAGRTDAGVHARGQVVHFETEAGVPLERWTRVLNHVLPQDLAVLSVEAVPKTFHARYDACWKRYRYTLDTRPVPDVFTRRYRTHLTLGLDVERMRQAAGYLVGTHDFSAFSSARTTVKDKVRTLYQCEVEVLADGVIAIVTAGNGFLYHMVRIISGTLVEAGMGKLDPAAVSDILQGRDRSRAGKTLPAQGLTMVEVHYEPWPE</sequence>
<feature type="domain" description="Pseudouridine synthase I TruA alpha/beta" evidence="6">
    <location>
        <begin position="143"/>
        <end position="246"/>
    </location>
</feature>
<name>A0ABV8JA64_9BACL</name>
<dbReference type="RefSeq" id="WP_380701246.1">
    <property type="nucleotide sequence ID" value="NZ_JBHSAP010000004.1"/>
</dbReference>
<accession>A0ABV8JA64</accession>
<gene>
    <name evidence="4 7" type="primary">truA</name>
    <name evidence="7" type="ORF">ACFOUO_00990</name>
</gene>
<dbReference type="PIRSF" id="PIRSF001430">
    <property type="entry name" value="tRNA_psdUrid_synth"/>
    <property type="match status" value="1"/>
</dbReference>
<feature type="binding site" evidence="4">
    <location>
        <position position="110"/>
    </location>
    <ligand>
        <name>substrate</name>
    </ligand>
</feature>
<keyword evidence="2 4" id="KW-0819">tRNA processing</keyword>
<dbReference type="HAMAP" id="MF_00171">
    <property type="entry name" value="TruA"/>
    <property type="match status" value="1"/>
</dbReference>
<evidence type="ECO:0000256" key="3">
    <source>
        <dbReference type="ARBA" id="ARBA00023235"/>
    </source>
</evidence>
<reference evidence="8" key="1">
    <citation type="journal article" date="2019" name="Int. J. Syst. Evol. Microbiol.">
        <title>The Global Catalogue of Microorganisms (GCM) 10K type strain sequencing project: providing services to taxonomists for standard genome sequencing and annotation.</title>
        <authorList>
            <consortium name="The Broad Institute Genomics Platform"/>
            <consortium name="The Broad Institute Genome Sequencing Center for Infectious Disease"/>
            <person name="Wu L."/>
            <person name="Ma J."/>
        </authorList>
    </citation>
    <scope>NUCLEOTIDE SEQUENCE [LARGE SCALE GENOMIC DNA]</scope>
    <source>
        <strain evidence="8">IBRC-M 10813</strain>
    </source>
</reference>
<comment type="similarity">
    <text evidence="1 4 5">Belongs to the tRNA pseudouridine synthase TruA family.</text>
</comment>
<keyword evidence="8" id="KW-1185">Reference proteome</keyword>
<dbReference type="Gene3D" id="3.30.70.660">
    <property type="entry name" value="Pseudouridine synthase I, catalytic domain, C-terminal subdomain"/>
    <property type="match status" value="1"/>
</dbReference>
<organism evidence="7 8">
    <name type="scientific">Salinithrix halophila</name>
    <dbReference type="NCBI Taxonomy" id="1485204"/>
    <lineage>
        <taxon>Bacteria</taxon>
        <taxon>Bacillati</taxon>
        <taxon>Bacillota</taxon>
        <taxon>Bacilli</taxon>
        <taxon>Bacillales</taxon>
        <taxon>Thermoactinomycetaceae</taxon>
        <taxon>Salinithrix</taxon>
    </lineage>
</organism>
<comment type="caution">
    <text evidence="4">Lacks conserved residue(s) required for the propagation of feature annotation.</text>
</comment>
<feature type="domain" description="Pseudouridine synthase I TruA alpha/beta" evidence="6">
    <location>
        <begin position="8"/>
        <end position="104"/>
    </location>
</feature>
<comment type="function">
    <text evidence="4">Formation of pseudouridine at positions 38, 39 and 40 in the anticodon stem and loop of transfer RNAs.</text>
</comment>
<dbReference type="PANTHER" id="PTHR11142">
    <property type="entry name" value="PSEUDOURIDYLATE SYNTHASE"/>
    <property type="match status" value="1"/>
</dbReference>
<evidence type="ECO:0000313" key="7">
    <source>
        <dbReference type="EMBL" id="MFC4075380.1"/>
    </source>
</evidence>
<evidence type="ECO:0000259" key="6">
    <source>
        <dbReference type="Pfam" id="PF01416"/>
    </source>
</evidence>
<keyword evidence="3 4" id="KW-0413">Isomerase</keyword>
<dbReference type="EMBL" id="JBHSAP010000004">
    <property type="protein sequence ID" value="MFC4075380.1"/>
    <property type="molecule type" value="Genomic_DNA"/>
</dbReference>
<comment type="catalytic activity">
    <reaction evidence="4 5">
        <text>uridine(38/39/40) in tRNA = pseudouridine(38/39/40) in tRNA</text>
        <dbReference type="Rhea" id="RHEA:22376"/>
        <dbReference type="Rhea" id="RHEA-COMP:10085"/>
        <dbReference type="Rhea" id="RHEA-COMP:10087"/>
        <dbReference type="ChEBI" id="CHEBI:65314"/>
        <dbReference type="ChEBI" id="CHEBI:65315"/>
        <dbReference type="EC" id="5.4.99.12"/>
    </reaction>
</comment>
<dbReference type="EC" id="5.4.99.12" evidence="4"/>